<evidence type="ECO:0000256" key="4">
    <source>
        <dbReference type="ARBA" id="ARBA00022723"/>
    </source>
</evidence>
<dbReference type="InterPro" id="IPR059153">
    <property type="entry name" value="NSD_PHD-1st"/>
</dbReference>
<gene>
    <name evidence="18" type="ORF">BS47DRAFT_1482313</name>
</gene>
<feature type="binding site" evidence="12">
    <location>
        <position position="278"/>
    </location>
    <ligand>
        <name>Zn(2+)</name>
        <dbReference type="ChEBI" id="CHEBI:29105"/>
        <label>1</label>
    </ligand>
</feature>
<evidence type="ECO:0000256" key="15">
    <source>
        <dbReference type="SAM" id="Coils"/>
    </source>
</evidence>
<dbReference type="EMBL" id="MU128920">
    <property type="protein sequence ID" value="KAF9519067.1"/>
    <property type="molecule type" value="Genomic_DNA"/>
</dbReference>
<keyword evidence="4 12" id="KW-0479">Metal-binding</keyword>
<sequence>MSLAANPEEAAQIANEFVSSIDNIHLEVQFLLGEIKRKDAEVVELEAKIHKKCMDVFGKRGAAGPITVKEQSNIDKAREYLDKIDKLADEKVRLATKLERITIKAVGRLDHDLLRIRKASGMDVSYAEPTVAPSYRPPPVAHTPMYSQPLPTQIVEATATPPAVTSGSAPKRRRLNGTASVLGSFVNNAPVTLTHVTSRTRHPPQVQASTASPAPTRRRDTSRVQPPEEPDGDDDTEEGGKGDEEDNAPYCYCNQPSHGEMIACDGENCQTEWFHLSCLGFKHSPKGEWYCTDCAVTYGVGENGAP</sequence>
<accession>A0A9P6DZ32</accession>
<dbReference type="GO" id="GO:0000785">
    <property type="term" value="C:chromatin"/>
    <property type="evidence" value="ECO:0007669"/>
    <property type="project" value="UniProtKB-ARBA"/>
</dbReference>
<dbReference type="Gene3D" id="3.30.40.10">
    <property type="entry name" value="Zinc/RING finger domain, C3HC4 (zinc finger)"/>
    <property type="match status" value="1"/>
</dbReference>
<organism evidence="18 19">
    <name type="scientific">Hydnum rufescens UP504</name>
    <dbReference type="NCBI Taxonomy" id="1448309"/>
    <lineage>
        <taxon>Eukaryota</taxon>
        <taxon>Fungi</taxon>
        <taxon>Dikarya</taxon>
        <taxon>Basidiomycota</taxon>
        <taxon>Agaricomycotina</taxon>
        <taxon>Agaricomycetes</taxon>
        <taxon>Cantharellales</taxon>
        <taxon>Hydnaceae</taxon>
        <taxon>Hydnum</taxon>
    </lineage>
</organism>
<proteinExistence type="inferred from homology"/>
<feature type="site" description="Histone H3K4me3 binding" evidence="11">
    <location>
        <position position="250"/>
    </location>
</feature>
<keyword evidence="5 13" id="KW-0863">Zinc-finger</keyword>
<feature type="site" description="Histone H3K4me3 binding" evidence="11">
    <location>
        <position position="273"/>
    </location>
</feature>
<evidence type="ECO:0000256" key="9">
    <source>
        <dbReference type="ARBA" id="ARBA00023163"/>
    </source>
</evidence>
<comment type="caution">
    <text evidence="18">The sequence shown here is derived from an EMBL/GenBank/DDBJ whole genome shotgun (WGS) entry which is preliminary data.</text>
</comment>
<comment type="subcellular location">
    <subcellularLocation>
        <location evidence="1 14">Nucleus</location>
    </subcellularLocation>
</comment>
<feature type="non-terminal residue" evidence="18">
    <location>
        <position position="306"/>
    </location>
</feature>
<dbReference type="CDD" id="cd15505">
    <property type="entry name" value="PHD_ING"/>
    <property type="match status" value="1"/>
</dbReference>
<dbReference type="Gene3D" id="6.10.140.1740">
    <property type="match status" value="1"/>
</dbReference>
<dbReference type="PANTHER" id="PTHR10333">
    <property type="entry name" value="INHIBITOR OF GROWTH PROTEIN"/>
    <property type="match status" value="1"/>
</dbReference>
<dbReference type="SMART" id="SM00249">
    <property type="entry name" value="PHD"/>
    <property type="match status" value="1"/>
</dbReference>
<dbReference type="GO" id="GO:0008270">
    <property type="term" value="F:zinc ion binding"/>
    <property type="evidence" value="ECO:0007669"/>
    <property type="project" value="UniProtKB-KW"/>
</dbReference>
<dbReference type="PROSITE" id="PS01359">
    <property type="entry name" value="ZF_PHD_1"/>
    <property type="match status" value="1"/>
</dbReference>
<dbReference type="PROSITE" id="PS50016">
    <property type="entry name" value="ZF_PHD_2"/>
    <property type="match status" value="1"/>
</dbReference>
<keyword evidence="3" id="KW-0341">Growth regulation</keyword>
<feature type="region of interest" description="Disordered" evidence="16">
    <location>
        <begin position="196"/>
        <end position="248"/>
    </location>
</feature>
<evidence type="ECO:0000259" key="17">
    <source>
        <dbReference type="PROSITE" id="PS50016"/>
    </source>
</evidence>
<dbReference type="OrthoDB" id="5411773at2759"/>
<protein>
    <recommendedName>
        <fullName evidence="14">Chromatin modification-related protein</fullName>
    </recommendedName>
</protein>
<evidence type="ECO:0000313" key="19">
    <source>
        <dbReference type="Proteomes" id="UP000886523"/>
    </source>
</evidence>
<evidence type="ECO:0000256" key="3">
    <source>
        <dbReference type="ARBA" id="ARBA00022604"/>
    </source>
</evidence>
<feature type="coiled-coil region" evidence="15">
    <location>
        <begin position="77"/>
        <end position="104"/>
    </location>
</feature>
<dbReference type="InterPro" id="IPR019787">
    <property type="entry name" value="Znf_PHD-finger"/>
</dbReference>
<keyword evidence="6 12" id="KW-0862">Zinc</keyword>
<feature type="binding site" evidence="12">
    <location>
        <position position="291"/>
    </location>
    <ligand>
        <name>Zn(2+)</name>
        <dbReference type="ChEBI" id="CHEBI:29105"/>
        <label>2</label>
    </ligand>
</feature>
<evidence type="ECO:0000256" key="10">
    <source>
        <dbReference type="ARBA" id="ARBA00023242"/>
    </source>
</evidence>
<reference evidence="18" key="1">
    <citation type="journal article" date="2020" name="Nat. Commun.">
        <title>Large-scale genome sequencing of mycorrhizal fungi provides insights into the early evolution of symbiotic traits.</title>
        <authorList>
            <person name="Miyauchi S."/>
            <person name="Kiss E."/>
            <person name="Kuo A."/>
            <person name="Drula E."/>
            <person name="Kohler A."/>
            <person name="Sanchez-Garcia M."/>
            <person name="Morin E."/>
            <person name="Andreopoulos B."/>
            <person name="Barry K.W."/>
            <person name="Bonito G."/>
            <person name="Buee M."/>
            <person name="Carver A."/>
            <person name="Chen C."/>
            <person name="Cichocki N."/>
            <person name="Clum A."/>
            <person name="Culley D."/>
            <person name="Crous P.W."/>
            <person name="Fauchery L."/>
            <person name="Girlanda M."/>
            <person name="Hayes R.D."/>
            <person name="Keri Z."/>
            <person name="LaButti K."/>
            <person name="Lipzen A."/>
            <person name="Lombard V."/>
            <person name="Magnuson J."/>
            <person name="Maillard F."/>
            <person name="Murat C."/>
            <person name="Nolan M."/>
            <person name="Ohm R.A."/>
            <person name="Pangilinan J."/>
            <person name="Pereira M.F."/>
            <person name="Perotto S."/>
            <person name="Peter M."/>
            <person name="Pfister S."/>
            <person name="Riley R."/>
            <person name="Sitrit Y."/>
            <person name="Stielow J.B."/>
            <person name="Szollosi G."/>
            <person name="Zifcakova L."/>
            <person name="Stursova M."/>
            <person name="Spatafora J.W."/>
            <person name="Tedersoo L."/>
            <person name="Vaario L.M."/>
            <person name="Yamada A."/>
            <person name="Yan M."/>
            <person name="Wang P."/>
            <person name="Xu J."/>
            <person name="Bruns T."/>
            <person name="Baldrian P."/>
            <person name="Vilgalys R."/>
            <person name="Dunand C."/>
            <person name="Henrissat B."/>
            <person name="Grigoriev I.V."/>
            <person name="Hibbett D."/>
            <person name="Nagy L.G."/>
            <person name="Martin F.M."/>
        </authorList>
    </citation>
    <scope>NUCLEOTIDE SEQUENCE</scope>
    <source>
        <strain evidence="18">UP504</strain>
    </source>
</reference>
<dbReference type="InterPro" id="IPR024610">
    <property type="entry name" value="ING_N_histone-binding"/>
</dbReference>
<evidence type="ECO:0000256" key="8">
    <source>
        <dbReference type="ARBA" id="ARBA00023015"/>
    </source>
</evidence>
<feature type="binding site" evidence="12">
    <location>
        <position position="251"/>
    </location>
    <ligand>
        <name>Zn(2+)</name>
        <dbReference type="ChEBI" id="CHEBI:29105"/>
        <label>1</label>
    </ligand>
</feature>
<dbReference type="InterPro" id="IPR001965">
    <property type="entry name" value="Znf_PHD"/>
</dbReference>
<dbReference type="Proteomes" id="UP000886523">
    <property type="component" value="Unassembled WGS sequence"/>
</dbReference>
<evidence type="ECO:0000256" key="16">
    <source>
        <dbReference type="SAM" id="MobiDB-lite"/>
    </source>
</evidence>
<dbReference type="Pfam" id="PF23011">
    <property type="entry name" value="PHD-1st_NSD"/>
    <property type="match status" value="1"/>
</dbReference>
<dbReference type="Pfam" id="PF12998">
    <property type="entry name" value="ING"/>
    <property type="match status" value="1"/>
</dbReference>
<evidence type="ECO:0000256" key="1">
    <source>
        <dbReference type="ARBA" id="ARBA00004123"/>
    </source>
</evidence>
<evidence type="ECO:0000256" key="12">
    <source>
        <dbReference type="PIRSR" id="PIRSR628651-51"/>
    </source>
</evidence>
<comment type="similarity">
    <text evidence="2 14">Belongs to the ING family.</text>
</comment>
<evidence type="ECO:0000313" key="18">
    <source>
        <dbReference type="EMBL" id="KAF9519067.1"/>
    </source>
</evidence>
<dbReference type="InterPro" id="IPR028651">
    <property type="entry name" value="ING_fam"/>
</dbReference>
<dbReference type="AlphaFoldDB" id="A0A9P6DZ32"/>
<feature type="site" description="Histone H3K4me3 binding" evidence="11">
    <location>
        <position position="265"/>
    </location>
</feature>
<evidence type="ECO:0000256" key="11">
    <source>
        <dbReference type="PIRSR" id="PIRSR628651-50"/>
    </source>
</evidence>
<dbReference type="CDD" id="cd16858">
    <property type="entry name" value="ING_ING3_Yng2p"/>
    <property type="match status" value="1"/>
</dbReference>
<evidence type="ECO:0000256" key="6">
    <source>
        <dbReference type="ARBA" id="ARBA00022833"/>
    </source>
</evidence>
<feature type="binding site" evidence="12">
    <location>
        <position position="269"/>
    </location>
    <ligand>
        <name>Zn(2+)</name>
        <dbReference type="ChEBI" id="CHEBI:29105"/>
        <label>2</label>
    </ligand>
</feature>
<keyword evidence="7 14" id="KW-0156">Chromatin regulator</keyword>
<dbReference type="InterPro" id="IPR019786">
    <property type="entry name" value="Zinc_finger_PHD-type_CS"/>
</dbReference>
<comment type="subunit">
    <text evidence="14">Component of an histone acetyltransferase complex. Interacts with H3K4me3 and to a lesser extent with H3K4me2.</text>
</comment>
<keyword evidence="10 14" id="KW-0539">Nucleus</keyword>
<feature type="binding site" evidence="12">
    <location>
        <position position="264"/>
    </location>
    <ligand>
        <name>Zn(2+)</name>
        <dbReference type="ChEBI" id="CHEBI:29105"/>
        <label>2</label>
    </ligand>
</feature>
<comment type="function">
    <text evidence="14">Component of an histone acetyltransferase complex.</text>
</comment>
<comment type="domain">
    <text evidence="14">The PHD-type zinc finger mediates the binding to H3K4me3.</text>
</comment>
<evidence type="ECO:0000256" key="2">
    <source>
        <dbReference type="ARBA" id="ARBA00010210"/>
    </source>
</evidence>
<dbReference type="GO" id="GO:0005634">
    <property type="term" value="C:nucleus"/>
    <property type="evidence" value="ECO:0007669"/>
    <property type="project" value="UniProtKB-SubCell"/>
</dbReference>
<feature type="site" description="Histone H3K4me3 binding" evidence="11">
    <location>
        <position position="261"/>
    </location>
</feature>
<keyword evidence="8" id="KW-0805">Transcription regulation</keyword>
<keyword evidence="19" id="KW-1185">Reference proteome</keyword>
<evidence type="ECO:0000256" key="5">
    <source>
        <dbReference type="ARBA" id="ARBA00022771"/>
    </source>
</evidence>
<feature type="domain" description="PHD-type" evidence="17">
    <location>
        <begin position="248"/>
        <end position="297"/>
    </location>
</feature>
<dbReference type="PANTHER" id="PTHR10333:SF103">
    <property type="entry name" value="INHIBITOR OF GROWTH PROTEIN 3"/>
    <property type="match status" value="1"/>
</dbReference>
<feature type="compositionally biased region" description="Acidic residues" evidence="16">
    <location>
        <begin position="228"/>
        <end position="247"/>
    </location>
</feature>
<dbReference type="InterPro" id="IPR011011">
    <property type="entry name" value="Znf_FYVE_PHD"/>
</dbReference>
<evidence type="ECO:0000256" key="14">
    <source>
        <dbReference type="RuleBase" id="RU361213"/>
    </source>
</evidence>
<keyword evidence="9" id="KW-0804">Transcription</keyword>
<evidence type="ECO:0000256" key="7">
    <source>
        <dbReference type="ARBA" id="ARBA00022853"/>
    </source>
</evidence>
<feature type="binding site" evidence="12">
    <location>
        <position position="253"/>
    </location>
    <ligand>
        <name>Zn(2+)</name>
        <dbReference type="ChEBI" id="CHEBI:29105"/>
        <label>1</label>
    </ligand>
</feature>
<dbReference type="GO" id="GO:0006325">
    <property type="term" value="P:chromatin organization"/>
    <property type="evidence" value="ECO:0007669"/>
    <property type="project" value="UniProtKB-KW"/>
</dbReference>
<dbReference type="SUPFAM" id="SSF57903">
    <property type="entry name" value="FYVE/PHD zinc finger"/>
    <property type="match status" value="1"/>
</dbReference>
<feature type="binding site" evidence="12">
    <location>
        <position position="275"/>
    </location>
    <ligand>
        <name>Zn(2+)</name>
        <dbReference type="ChEBI" id="CHEBI:29105"/>
        <label>1</label>
    </ligand>
</feature>
<keyword evidence="15" id="KW-0175">Coiled coil</keyword>
<dbReference type="InterPro" id="IPR013083">
    <property type="entry name" value="Znf_RING/FYVE/PHD"/>
</dbReference>
<feature type="binding site" evidence="12">
    <location>
        <position position="294"/>
    </location>
    <ligand>
        <name>Zn(2+)</name>
        <dbReference type="ChEBI" id="CHEBI:29105"/>
        <label>2</label>
    </ligand>
</feature>
<evidence type="ECO:0000256" key="13">
    <source>
        <dbReference type="PROSITE-ProRule" id="PRU00146"/>
    </source>
</evidence>
<name>A0A9P6DZ32_9AGAM</name>
<dbReference type="SMART" id="SM01408">
    <property type="entry name" value="ING"/>
    <property type="match status" value="1"/>
</dbReference>